<evidence type="ECO:0000313" key="4">
    <source>
        <dbReference type="EMBL" id="BES94467.1"/>
    </source>
</evidence>
<sequence length="115" mass="12818">MSCIIDYPADSNFPIQNLPYGVFSTSQNDKKRIGVAIGDSIVDLHNVAHLFNGPLLSAHQDVFKQSTLNDFMGLTPDSWKEARTTLQTLLTAEDSPLLKIPKQVLVLIPFRLFAF</sequence>
<keyword evidence="5" id="KW-1185">Reference proteome</keyword>
<dbReference type="Gene3D" id="2.30.30.230">
    <property type="entry name" value="Fumarylacetoacetase, N-terminal domain"/>
    <property type="match status" value="1"/>
</dbReference>
<keyword evidence="2" id="KW-0828">Tyrosine catabolism</keyword>
<protein>
    <recommendedName>
        <fullName evidence="2">Fumarylacetoacetase</fullName>
        <ecNumber evidence="2">3.7.1.2</ecNumber>
    </recommendedName>
    <alternativeName>
        <fullName evidence="2">Fumarylacetoacetate hydrolase</fullName>
    </alternativeName>
</protein>
<organism evidence="4 5">
    <name type="scientific">Nesidiocoris tenuis</name>
    <dbReference type="NCBI Taxonomy" id="355587"/>
    <lineage>
        <taxon>Eukaryota</taxon>
        <taxon>Metazoa</taxon>
        <taxon>Ecdysozoa</taxon>
        <taxon>Arthropoda</taxon>
        <taxon>Hexapoda</taxon>
        <taxon>Insecta</taxon>
        <taxon>Pterygota</taxon>
        <taxon>Neoptera</taxon>
        <taxon>Paraneoptera</taxon>
        <taxon>Hemiptera</taxon>
        <taxon>Heteroptera</taxon>
        <taxon>Panheteroptera</taxon>
        <taxon>Cimicomorpha</taxon>
        <taxon>Miridae</taxon>
        <taxon>Dicyphina</taxon>
        <taxon>Nesidiocoris</taxon>
    </lineage>
</organism>
<proteinExistence type="inferred from homology"/>
<evidence type="ECO:0000256" key="2">
    <source>
        <dbReference type="RuleBase" id="RU366008"/>
    </source>
</evidence>
<dbReference type="SUPFAM" id="SSF63433">
    <property type="entry name" value="Fumarylacetoacetate hydrolase, FAH, N-terminal domain"/>
    <property type="match status" value="1"/>
</dbReference>
<keyword evidence="1 2" id="KW-0479">Metal-binding</keyword>
<dbReference type="EMBL" id="AP028913">
    <property type="protein sequence ID" value="BES94467.1"/>
    <property type="molecule type" value="Genomic_DNA"/>
</dbReference>
<evidence type="ECO:0000256" key="1">
    <source>
        <dbReference type="ARBA" id="ARBA00022723"/>
    </source>
</evidence>
<comment type="catalytic activity">
    <reaction evidence="2">
        <text>4-fumarylacetoacetate + H2O = acetoacetate + fumarate + H(+)</text>
        <dbReference type="Rhea" id="RHEA:10244"/>
        <dbReference type="ChEBI" id="CHEBI:13705"/>
        <dbReference type="ChEBI" id="CHEBI:15377"/>
        <dbReference type="ChEBI" id="CHEBI:15378"/>
        <dbReference type="ChEBI" id="CHEBI:18034"/>
        <dbReference type="ChEBI" id="CHEBI:29806"/>
        <dbReference type="EC" id="3.7.1.2"/>
    </reaction>
</comment>
<evidence type="ECO:0000259" key="3">
    <source>
        <dbReference type="Pfam" id="PF09298"/>
    </source>
</evidence>
<dbReference type="InterPro" id="IPR015377">
    <property type="entry name" value="Fumarylacetoacetase_N"/>
</dbReference>
<dbReference type="PANTHER" id="PTHR43069">
    <property type="entry name" value="FUMARYLACETOACETASE"/>
    <property type="match status" value="1"/>
</dbReference>
<comment type="similarity">
    <text evidence="2">Belongs to the FAH family.</text>
</comment>
<comment type="pathway">
    <text evidence="2">Amino-acid degradation; L-phenylalanine degradation; acetoacetate and fumarate from L-phenylalanine: step 6/6.</text>
</comment>
<dbReference type="InterPro" id="IPR005959">
    <property type="entry name" value="Fumarylacetoacetase"/>
</dbReference>
<reference evidence="4 5" key="1">
    <citation type="submission" date="2023-09" db="EMBL/GenBank/DDBJ databases">
        <title>Nesidiocoris tenuis whole genome shotgun sequence.</title>
        <authorList>
            <person name="Shibata T."/>
            <person name="Shimoda M."/>
            <person name="Kobayashi T."/>
            <person name="Uehara T."/>
        </authorList>
    </citation>
    <scope>NUCLEOTIDE SEQUENCE [LARGE SCALE GENOMIC DNA]</scope>
    <source>
        <strain evidence="4 5">Japan</strain>
    </source>
</reference>
<dbReference type="Proteomes" id="UP001307889">
    <property type="component" value="Chromosome 5"/>
</dbReference>
<comment type="cofactor">
    <cofactor evidence="2">
        <name>Mg(2+)</name>
        <dbReference type="ChEBI" id="CHEBI:18420"/>
    </cofactor>
    <cofactor evidence="2">
        <name>Ca(2+)</name>
        <dbReference type="ChEBI" id="CHEBI:29108"/>
    </cofactor>
</comment>
<dbReference type="InterPro" id="IPR036462">
    <property type="entry name" value="Fumarylacetoacetase_N_sf"/>
</dbReference>
<dbReference type="PANTHER" id="PTHR43069:SF2">
    <property type="entry name" value="FUMARYLACETOACETASE"/>
    <property type="match status" value="1"/>
</dbReference>
<feature type="domain" description="Fumarylacetoacetase N-terminal" evidence="3">
    <location>
        <begin position="16"/>
        <end position="94"/>
    </location>
</feature>
<name>A0ABN7AQH9_9HEMI</name>
<keyword evidence="2" id="KW-0460">Magnesium</keyword>
<gene>
    <name evidence="4" type="ORF">NTJ_07276</name>
</gene>
<keyword evidence="2" id="KW-0585">Phenylalanine catabolism</keyword>
<keyword evidence="2" id="KW-0378">Hydrolase</keyword>
<keyword evidence="2" id="KW-0106">Calcium</keyword>
<dbReference type="Pfam" id="PF09298">
    <property type="entry name" value="FAA_hydrolase_N"/>
    <property type="match status" value="1"/>
</dbReference>
<dbReference type="EC" id="3.7.1.2" evidence="2"/>
<accession>A0ABN7AQH9</accession>
<evidence type="ECO:0000313" key="5">
    <source>
        <dbReference type="Proteomes" id="UP001307889"/>
    </source>
</evidence>